<dbReference type="RefSeq" id="WP_281270288.1">
    <property type="nucleotide sequence ID" value="NZ_QGTX01000001.1"/>
</dbReference>
<keyword evidence="1" id="KW-0472">Membrane</keyword>
<feature type="transmembrane region" description="Helical" evidence="1">
    <location>
        <begin position="12"/>
        <end position="40"/>
    </location>
</feature>
<comment type="caution">
    <text evidence="2">The sequence shown here is derived from an EMBL/GenBank/DDBJ whole genome shotgun (WGS) entry which is preliminary data.</text>
</comment>
<keyword evidence="1" id="KW-1133">Transmembrane helix</keyword>
<name>A0A317QIE1_9ACTN</name>
<keyword evidence="1" id="KW-0812">Transmembrane</keyword>
<evidence type="ECO:0000256" key="1">
    <source>
        <dbReference type="SAM" id="Phobius"/>
    </source>
</evidence>
<dbReference type="AlphaFoldDB" id="A0A317QIE1"/>
<gene>
    <name evidence="2" type="ORF">JD79_01714</name>
</gene>
<keyword evidence="3" id="KW-1185">Reference proteome</keyword>
<dbReference type="Proteomes" id="UP000246661">
    <property type="component" value="Unassembled WGS sequence"/>
</dbReference>
<evidence type="ECO:0000313" key="2">
    <source>
        <dbReference type="EMBL" id="PWW22557.1"/>
    </source>
</evidence>
<protein>
    <submittedName>
        <fullName evidence="2">Uncharacterized protein</fullName>
    </submittedName>
</protein>
<proteinExistence type="predicted"/>
<sequence length="43" mass="4823">MRSRGDGHRWQVFFFFSSRLGCLGSLLVSAVLTLIVLLVLDVL</sequence>
<organism evidence="2 3">
    <name type="scientific">Geodermatophilus normandii</name>
    <dbReference type="NCBI Taxonomy" id="1137989"/>
    <lineage>
        <taxon>Bacteria</taxon>
        <taxon>Bacillati</taxon>
        <taxon>Actinomycetota</taxon>
        <taxon>Actinomycetes</taxon>
        <taxon>Geodermatophilales</taxon>
        <taxon>Geodermatophilaceae</taxon>
        <taxon>Geodermatophilus</taxon>
    </lineage>
</organism>
<evidence type="ECO:0000313" key="3">
    <source>
        <dbReference type="Proteomes" id="UP000246661"/>
    </source>
</evidence>
<accession>A0A317QIE1</accession>
<reference evidence="3" key="1">
    <citation type="submission" date="2018-05" db="EMBL/GenBank/DDBJ databases">
        <authorList>
            <person name="Klenk H.-P."/>
            <person name="Huntemann M."/>
            <person name="Clum A."/>
            <person name="Pillay M."/>
            <person name="Palaniappan K."/>
            <person name="Varghese N."/>
            <person name="Mikhailova N."/>
            <person name="Stamatis D."/>
            <person name="Reddy T."/>
            <person name="Daum C."/>
            <person name="Shapiro N."/>
            <person name="Ivanova N."/>
            <person name="Kyrpides N."/>
            <person name="Woyke T."/>
        </authorList>
    </citation>
    <scope>NUCLEOTIDE SEQUENCE [LARGE SCALE GENOMIC DNA]</scope>
    <source>
        <strain evidence="3">DSM 45417</strain>
    </source>
</reference>
<dbReference type="EMBL" id="QGTX01000001">
    <property type="protein sequence ID" value="PWW22557.1"/>
    <property type="molecule type" value="Genomic_DNA"/>
</dbReference>